<comment type="caution">
    <text evidence="1">The sequence shown here is derived from an EMBL/GenBank/DDBJ whole genome shotgun (WGS) entry which is preliminary data.</text>
</comment>
<name>A0A9D8KH58_9DELT</name>
<protein>
    <submittedName>
        <fullName evidence="1">C_GCAxxG_C_C family protein</fullName>
    </submittedName>
</protein>
<sequence length="144" mass="15550">MSRTEDAVSQFEKGYNCAQAILSTYGVELGIDLESALRLSCGFGGGMARMAETCGAVTGAFMVLGLKFPSSKGGDFDAKEKTYEAVHRFAEKFNAKNGSIVCRDLLGCDIGTEEGRSLAVDNQLFYTKCPGFVRFAAEIIEEML</sequence>
<dbReference type="InterPro" id="IPR010181">
    <property type="entry name" value="CGCAxxGCC_motif"/>
</dbReference>
<dbReference type="AlphaFoldDB" id="A0A9D8KH58"/>
<dbReference type="Proteomes" id="UP000809273">
    <property type="component" value="Unassembled WGS sequence"/>
</dbReference>
<gene>
    <name evidence="1" type="ORF">JW984_12785</name>
</gene>
<evidence type="ECO:0000313" key="2">
    <source>
        <dbReference type="Proteomes" id="UP000809273"/>
    </source>
</evidence>
<accession>A0A9D8KH58</accession>
<dbReference type="NCBIfam" id="TIGR01909">
    <property type="entry name" value="C_GCAxxG_C_C"/>
    <property type="match status" value="1"/>
</dbReference>
<proteinExistence type="predicted"/>
<reference evidence="1" key="1">
    <citation type="journal article" date="2021" name="Environ. Microbiol.">
        <title>Genomic characterization of three novel Desulfobacterota classes expand the metabolic and phylogenetic diversity of the phylum.</title>
        <authorList>
            <person name="Murphy C.L."/>
            <person name="Biggerstaff J."/>
            <person name="Eichhorn A."/>
            <person name="Ewing E."/>
            <person name="Shahan R."/>
            <person name="Soriano D."/>
            <person name="Stewart S."/>
            <person name="VanMol K."/>
            <person name="Walker R."/>
            <person name="Walters P."/>
            <person name="Elshahed M.S."/>
            <person name="Youssef N.H."/>
        </authorList>
    </citation>
    <scope>NUCLEOTIDE SEQUENCE</scope>
    <source>
        <strain evidence="1">Zod_Metabat.24</strain>
    </source>
</reference>
<organism evidence="1 2">
    <name type="scientific">Candidatus Zymogenus saltonus</name>
    <dbReference type="NCBI Taxonomy" id="2844893"/>
    <lineage>
        <taxon>Bacteria</taxon>
        <taxon>Deltaproteobacteria</taxon>
        <taxon>Candidatus Zymogenia</taxon>
        <taxon>Candidatus Zymogeniales</taxon>
        <taxon>Candidatus Zymogenaceae</taxon>
        <taxon>Candidatus Zymogenus</taxon>
    </lineage>
</organism>
<dbReference type="Pfam" id="PF09719">
    <property type="entry name" value="C_GCAxxG_C_C"/>
    <property type="match status" value="1"/>
</dbReference>
<dbReference type="EMBL" id="JAFGIX010000065">
    <property type="protein sequence ID" value="MBN1574064.1"/>
    <property type="molecule type" value="Genomic_DNA"/>
</dbReference>
<evidence type="ECO:0000313" key="1">
    <source>
        <dbReference type="EMBL" id="MBN1574064.1"/>
    </source>
</evidence>
<reference evidence="1" key="2">
    <citation type="submission" date="2021-01" db="EMBL/GenBank/DDBJ databases">
        <authorList>
            <person name="Hahn C.R."/>
            <person name="Youssef N.H."/>
            <person name="Elshahed M."/>
        </authorList>
    </citation>
    <scope>NUCLEOTIDE SEQUENCE</scope>
    <source>
        <strain evidence="1">Zod_Metabat.24</strain>
    </source>
</reference>